<evidence type="ECO:0000256" key="8">
    <source>
        <dbReference type="ARBA" id="ARBA00023242"/>
    </source>
</evidence>
<evidence type="ECO:0000256" key="1">
    <source>
        <dbReference type="ARBA" id="ARBA00004123"/>
    </source>
</evidence>
<evidence type="ECO:0000313" key="15">
    <source>
        <dbReference type="Proteomes" id="UP000887574"/>
    </source>
</evidence>
<dbReference type="Pfam" id="PF03919">
    <property type="entry name" value="mRNA_cap_C"/>
    <property type="match status" value="1"/>
</dbReference>
<keyword evidence="15" id="KW-1185">Reference proteome</keyword>
<feature type="active site" description="N6-GMP-lysine intermediate" evidence="12">
    <location>
        <position position="314"/>
    </location>
</feature>
<evidence type="ECO:0000256" key="10">
    <source>
        <dbReference type="PIRNR" id="PIRNR036958"/>
    </source>
</evidence>
<dbReference type="InterPro" id="IPR029021">
    <property type="entry name" value="Prot-tyrosine_phosphatase-like"/>
</dbReference>
<feature type="domain" description="Tyrosine specific protein phosphatases" evidence="14">
    <location>
        <begin position="107"/>
        <end position="167"/>
    </location>
</feature>
<evidence type="ECO:0000256" key="6">
    <source>
        <dbReference type="ARBA" id="ARBA00023042"/>
    </source>
</evidence>
<dbReference type="GO" id="GO:0004484">
    <property type="term" value="F:mRNA guanylyltransferase activity"/>
    <property type="evidence" value="ECO:0007669"/>
    <property type="project" value="UniProtKB-UniRule"/>
</dbReference>
<dbReference type="Gene3D" id="3.90.190.10">
    <property type="entry name" value="Protein tyrosine phosphatase superfamily"/>
    <property type="match status" value="1"/>
</dbReference>
<dbReference type="SUPFAM" id="SSF50249">
    <property type="entry name" value="Nucleic acid-binding proteins"/>
    <property type="match status" value="1"/>
</dbReference>
<evidence type="ECO:0000313" key="16">
    <source>
        <dbReference type="WBParaSite" id="jg19282"/>
    </source>
</evidence>
<dbReference type="PANTHER" id="PTHR10367:SF17">
    <property type="entry name" value="MRNA-CAPPING ENZYME"/>
    <property type="match status" value="1"/>
</dbReference>
<dbReference type="InterPro" id="IPR051029">
    <property type="entry name" value="mRNA_Capping_Enz/RNA_Phosphat"/>
</dbReference>
<evidence type="ECO:0000256" key="7">
    <source>
        <dbReference type="ARBA" id="ARBA00023134"/>
    </source>
</evidence>
<keyword evidence="6 10" id="KW-0506">mRNA capping</keyword>
<dbReference type="SUPFAM" id="SSF52799">
    <property type="entry name" value="(Phosphotyrosine protein) phosphatases II"/>
    <property type="match status" value="1"/>
</dbReference>
<keyword evidence="2 10" id="KW-0507">mRNA processing</keyword>
<comment type="subcellular location">
    <subcellularLocation>
        <location evidence="1 10">Nucleus</location>
    </subcellularLocation>
</comment>
<dbReference type="InterPro" id="IPR000387">
    <property type="entry name" value="Tyr_Pase_dom"/>
</dbReference>
<dbReference type="InterPro" id="IPR017074">
    <property type="entry name" value="mRNA_cap_enz_bifunc"/>
</dbReference>
<dbReference type="InterPro" id="IPR001339">
    <property type="entry name" value="mRNA_cap_enzyme_adenylation"/>
</dbReference>
<evidence type="ECO:0000256" key="4">
    <source>
        <dbReference type="ARBA" id="ARBA00022695"/>
    </source>
</evidence>
<dbReference type="SUPFAM" id="SSF56091">
    <property type="entry name" value="DNA ligase/mRNA capping enzyme, catalytic domain"/>
    <property type="match status" value="1"/>
</dbReference>
<sequence length="599" mass="68189">MSDLNRQLPPKWKNCPMIGKVVAQKFLPMKTPLCSKFDEVIEDQLQFHPQYVFQRPLENAVKDARIGMLWDLTSGKLYEKREIVRNGCAYEKLPLQEERFPNVQETSTFIQSSRSFLEENPGDVIAVHCTYGFNLTGFLIVAYLVEACGFSVDTAVQAFTQARPEGIYKQTFLDELCSRYSDDGYGDEDTLMMLMSPGIPSWEGTAIVATEVIEKPVPTECLPIDKELCSNPTSPHSSNGVIQTILSEALDEVSSLPEFLNGAVKDVVYVKDVRCFCGYRGEGFPGTQAVLLRDAPGSSNLSYLTTQTYMVSWKADGVRYLILMDSEQVYAFDRDFNVFKISNLLFPHRVHERQITKTLVDAEMIIEEVQKDSVKKCVPRLLIYDIISFEGKDVSKKNFSKRFDIIKEELIDPRIEAMKRGAIRRDSEPMSIRRKDFYLIGATSKFFEEKFLNSIGHEIDGLIFQPEVLPYMPGPCQQLLKWKPPEKCSIDVKLVIQGEVGNLYILGMNVPLGKITVTDQLKKRDNKIIECIYDVPSKTWKFLRQRNEKTKPNDFEAALTILNAINSPVIFIGCFNQFFSGIKLSLWVSDSCYAYDLLV</sequence>
<dbReference type="Proteomes" id="UP000887574">
    <property type="component" value="Unplaced"/>
</dbReference>
<evidence type="ECO:0000259" key="14">
    <source>
        <dbReference type="PROSITE" id="PS50056"/>
    </source>
</evidence>
<accession>A0A915DGR4</accession>
<feature type="binding site" evidence="13">
    <location>
        <position position="334"/>
    </location>
    <ligand>
        <name>GTP</name>
        <dbReference type="ChEBI" id="CHEBI:37565"/>
    </ligand>
</feature>
<keyword evidence="5 10" id="KW-0547">Nucleotide-binding</keyword>
<dbReference type="GO" id="GO:0004651">
    <property type="term" value="F:polynucleotide 5'-phosphatase activity"/>
    <property type="evidence" value="ECO:0007669"/>
    <property type="project" value="UniProtKB-UniRule"/>
</dbReference>
<comment type="catalytic activity">
    <reaction evidence="9">
        <text>a 5'-end diphospho-ribonucleoside in mRNA + GTP + H(+) = a 5'-end (5'-triphosphoguanosine)-ribonucleoside in mRNA + diphosphate</text>
        <dbReference type="Rhea" id="RHEA:67012"/>
        <dbReference type="Rhea" id="RHEA-COMP:17165"/>
        <dbReference type="Rhea" id="RHEA-COMP:17166"/>
        <dbReference type="ChEBI" id="CHEBI:15378"/>
        <dbReference type="ChEBI" id="CHEBI:33019"/>
        <dbReference type="ChEBI" id="CHEBI:37565"/>
        <dbReference type="ChEBI" id="CHEBI:167616"/>
        <dbReference type="ChEBI" id="CHEBI:167617"/>
        <dbReference type="EC" id="2.7.7.50"/>
    </reaction>
    <physiologicalReaction direction="left-to-right" evidence="9">
        <dbReference type="Rhea" id="RHEA:67013"/>
    </physiologicalReaction>
</comment>
<dbReference type="InterPro" id="IPR013846">
    <property type="entry name" value="mRNA_cap_enzyme_C"/>
</dbReference>
<dbReference type="Pfam" id="PF01331">
    <property type="entry name" value="mRNA_cap_enzyme"/>
    <property type="match status" value="1"/>
</dbReference>
<dbReference type="GO" id="GO:0005634">
    <property type="term" value="C:nucleus"/>
    <property type="evidence" value="ECO:0007669"/>
    <property type="project" value="UniProtKB-SubCell"/>
</dbReference>
<dbReference type="EC" id="2.7.7.50" evidence="10"/>
<keyword evidence="8 10" id="KW-0539">Nucleus</keyword>
<protein>
    <recommendedName>
        <fullName evidence="10">mRNA-capping enzyme</fullName>
    </recommendedName>
    <domain>
        <recommendedName>
            <fullName evidence="10">mRNA 5'-triphosphate monophosphatase</fullName>
            <ecNumber evidence="10">3.6.1.74</ecNumber>
        </recommendedName>
        <alternativeName>
            <fullName evidence="10">mRNA 5'-phosphatase</fullName>
        </alternativeName>
    </domain>
    <domain>
        <recommendedName>
            <fullName evidence="10">mRNA guanylyltransferase</fullName>
            <ecNumber evidence="10">2.7.7.50</ecNumber>
        </recommendedName>
        <alternativeName>
            <fullName evidence="10">GTP--RNA guanylyltransferase</fullName>
            <shortName evidence="10">GTase</shortName>
        </alternativeName>
    </domain>
</protein>
<evidence type="ECO:0000256" key="9">
    <source>
        <dbReference type="ARBA" id="ARBA00044624"/>
    </source>
</evidence>
<dbReference type="GO" id="GO:0005525">
    <property type="term" value="F:GTP binding"/>
    <property type="evidence" value="ECO:0007669"/>
    <property type="project" value="UniProtKB-UniRule"/>
</dbReference>
<evidence type="ECO:0000256" key="3">
    <source>
        <dbReference type="ARBA" id="ARBA00022679"/>
    </source>
</evidence>
<feature type="binding site" evidence="13">
    <location>
        <position position="319"/>
    </location>
    <ligand>
        <name>GTP</name>
        <dbReference type="ChEBI" id="CHEBI:37565"/>
    </ligand>
</feature>
<dbReference type="GO" id="GO:0005524">
    <property type="term" value="F:ATP binding"/>
    <property type="evidence" value="ECO:0007669"/>
    <property type="project" value="InterPro"/>
</dbReference>
<name>A0A915DGR4_9BILA</name>
<dbReference type="PIRSF" id="PIRSF036958">
    <property type="entry name" value="mRNA_capping_HCE"/>
    <property type="match status" value="1"/>
</dbReference>
<dbReference type="GO" id="GO:0140818">
    <property type="term" value="F:mRNA 5'-triphosphate monophosphatase activity"/>
    <property type="evidence" value="ECO:0007669"/>
    <property type="project" value="UniProtKB-EC"/>
</dbReference>
<organism evidence="15 16">
    <name type="scientific">Ditylenchus dipsaci</name>
    <dbReference type="NCBI Taxonomy" id="166011"/>
    <lineage>
        <taxon>Eukaryota</taxon>
        <taxon>Metazoa</taxon>
        <taxon>Ecdysozoa</taxon>
        <taxon>Nematoda</taxon>
        <taxon>Chromadorea</taxon>
        <taxon>Rhabditida</taxon>
        <taxon>Tylenchina</taxon>
        <taxon>Tylenchomorpha</taxon>
        <taxon>Sphaerularioidea</taxon>
        <taxon>Anguinidae</taxon>
        <taxon>Anguininae</taxon>
        <taxon>Ditylenchus</taxon>
    </lineage>
</organism>
<evidence type="ECO:0000256" key="13">
    <source>
        <dbReference type="PIRSR" id="PIRSR036958-3"/>
    </source>
</evidence>
<dbReference type="WBParaSite" id="jg19282">
    <property type="protein sequence ID" value="jg19282"/>
    <property type="gene ID" value="jg19282"/>
</dbReference>
<dbReference type="PANTHER" id="PTHR10367">
    <property type="entry name" value="MRNA-CAPPING ENZYME"/>
    <property type="match status" value="1"/>
</dbReference>
<dbReference type="GO" id="GO:0006370">
    <property type="term" value="P:7-methylguanosine mRNA capping"/>
    <property type="evidence" value="ECO:0007669"/>
    <property type="project" value="UniProtKB-UniRule"/>
</dbReference>
<comment type="catalytic activity">
    <reaction evidence="10">
        <text>a 5'-end triphospho-ribonucleoside in mRNA + H2O = a 5'-end diphospho-ribonucleoside in mRNA + phosphate + H(+)</text>
        <dbReference type="Rhea" id="RHEA:67004"/>
        <dbReference type="Rhea" id="RHEA-COMP:17164"/>
        <dbReference type="Rhea" id="RHEA-COMP:17165"/>
        <dbReference type="ChEBI" id="CHEBI:15377"/>
        <dbReference type="ChEBI" id="CHEBI:15378"/>
        <dbReference type="ChEBI" id="CHEBI:43474"/>
        <dbReference type="ChEBI" id="CHEBI:167616"/>
        <dbReference type="ChEBI" id="CHEBI:167618"/>
        <dbReference type="EC" id="3.6.1.74"/>
    </reaction>
</comment>
<comment type="similarity">
    <text evidence="10">In the C-terminal section; belongs to the eukaryotic GTase family.</text>
</comment>
<evidence type="ECO:0000256" key="2">
    <source>
        <dbReference type="ARBA" id="ARBA00022664"/>
    </source>
</evidence>
<comment type="similarity">
    <text evidence="10">In the N-terminal section; belongs to the non-receptor class of the protein-tyrosine phosphatase family.</text>
</comment>
<proteinExistence type="inferred from homology"/>
<evidence type="ECO:0000256" key="5">
    <source>
        <dbReference type="ARBA" id="ARBA00022741"/>
    </source>
</evidence>
<keyword evidence="3 10" id="KW-0808">Transferase</keyword>
<keyword evidence="10" id="KW-0378">Hydrolase</keyword>
<evidence type="ECO:0000256" key="11">
    <source>
        <dbReference type="PIRSR" id="PIRSR036958-1"/>
    </source>
</evidence>
<feature type="binding site" evidence="13">
    <location>
        <begin position="544"/>
        <end position="549"/>
    </location>
    <ligand>
        <name>GTP</name>
        <dbReference type="ChEBI" id="CHEBI:37565"/>
    </ligand>
</feature>
<keyword evidence="7 10" id="KW-0342">GTP-binding</keyword>
<dbReference type="Gene3D" id="3.30.470.30">
    <property type="entry name" value="DNA ligase/mRNA capping enzyme"/>
    <property type="match status" value="1"/>
</dbReference>
<dbReference type="AlphaFoldDB" id="A0A915DGR4"/>
<reference evidence="16" key="1">
    <citation type="submission" date="2022-11" db="UniProtKB">
        <authorList>
            <consortium name="WormBaseParasite"/>
        </authorList>
    </citation>
    <scope>IDENTIFICATION</scope>
</reference>
<dbReference type="InterPro" id="IPR012340">
    <property type="entry name" value="NA-bd_OB-fold"/>
</dbReference>
<comment type="function">
    <text evidence="10">Bifunctional mRNA-capping enzyme exhibiting RNA 5'-triphosphate monophosphatase activity in the N-terminal part and mRNA guanylyltransferase activity in the C-terminal part. Catalyzes the first two steps of cap formation: by removing the gamma-phosphate from the 5'-triphosphate end of nascent mRNA to yield a diphosphate end, and by transferring the GMP moiety of GTP to the 5'-diphosphate terminus of RNA via a covalent enzyme-GMP reaction intermediate.</text>
</comment>
<evidence type="ECO:0000256" key="12">
    <source>
        <dbReference type="PIRSR" id="PIRSR036958-2"/>
    </source>
</evidence>
<feature type="active site" description="Phosphocysteine intermediate" evidence="11">
    <location>
        <position position="129"/>
    </location>
</feature>
<dbReference type="PROSITE" id="PS50056">
    <property type="entry name" value="TYR_PHOSPHATASE_2"/>
    <property type="match status" value="1"/>
</dbReference>
<feature type="binding site" evidence="13">
    <location>
        <begin position="481"/>
        <end position="483"/>
    </location>
    <ligand>
        <name>GTP</name>
        <dbReference type="ChEBI" id="CHEBI:37565"/>
    </ligand>
</feature>
<keyword evidence="4 10" id="KW-0548">Nucleotidyltransferase</keyword>
<feature type="binding site" evidence="13">
    <location>
        <begin position="361"/>
        <end position="363"/>
    </location>
    <ligand>
        <name>GTP</name>
        <dbReference type="ChEBI" id="CHEBI:37565"/>
    </ligand>
</feature>
<dbReference type="CDD" id="cd07895">
    <property type="entry name" value="Adenylation_mRNA_capping"/>
    <property type="match status" value="1"/>
</dbReference>
<dbReference type="GO" id="GO:0004721">
    <property type="term" value="F:phosphoprotein phosphatase activity"/>
    <property type="evidence" value="ECO:0007669"/>
    <property type="project" value="UniProtKB-UniRule"/>
</dbReference>
<dbReference type="Gene3D" id="2.40.50.140">
    <property type="entry name" value="Nucleic acid-binding proteins"/>
    <property type="match status" value="1"/>
</dbReference>
<dbReference type="EC" id="3.6.1.74" evidence="10"/>